<protein>
    <recommendedName>
        <fullName evidence="6">Phosphopantothenate--cysteine ligase</fullName>
        <ecNumber evidence="5">6.3.2.51</ecNumber>
    </recommendedName>
    <alternativeName>
        <fullName evidence="7">Phosphopantothenoylcysteine synthetase</fullName>
    </alternativeName>
</protein>
<feature type="domain" description="DNA/pantothenate metabolism flavoprotein C-terminal" evidence="8">
    <location>
        <begin position="171"/>
        <end position="286"/>
    </location>
</feature>
<dbReference type="InterPro" id="IPR035929">
    <property type="entry name" value="CoaB-like_sf"/>
</dbReference>
<dbReference type="RefSeq" id="XP_002426554.1">
    <property type="nucleotide sequence ID" value="XM_002426509.1"/>
</dbReference>
<dbReference type="EC" id="6.3.2.51" evidence="5"/>
<comment type="catalytic activity">
    <reaction evidence="3">
        <text>(R)-4'-phosphopantothenate + L-cysteine + CTP = N-[(R)-4-phosphopantothenoyl]-L-cysteine + CMP + diphosphate + H(+)</text>
        <dbReference type="Rhea" id="RHEA:19397"/>
        <dbReference type="ChEBI" id="CHEBI:10986"/>
        <dbReference type="ChEBI" id="CHEBI:15378"/>
        <dbReference type="ChEBI" id="CHEBI:33019"/>
        <dbReference type="ChEBI" id="CHEBI:35235"/>
        <dbReference type="ChEBI" id="CHEBI:37563"/>
        <dbReference type="ChEBI" id="CHEBI:59458"/>
        <dbReference type="ChEBI" id="CHEBI:60377"/>
    </reaction>
    <physiologicalReaction direction="left-to-right" evidence="3">
        <dbReference type="Rhea" id="RHEA:19398"/>
    </physiologicalReaction>
</comment>
<evidence type="ECO:0000313" key="11">
    <source>
        <dbReference type="Proteomes" id="UP000009046"/>
    </source>
</evidence>
<dbReference type="EMBL" id="DS235241">
    <property type="protein sequence ID" value="EEB13816.1"/>
    <property type="molecule type" value="Genomic_DNA"/>
</dbReference>
<dbReference type="Pfam" id="PF04127">
    <property type="entry name" value="DFP"/>
    <property type="match status" value="2"/>
</dbReference>
<dbReference type="AlphaFoldDB" id="E0VKB0"/>
<evidence type="ECO:0000313" key="9">
    <source>
        <dbReference type="EMBL" id="EEB13816.1"/>
    </source>
</evidence>
<dbReference type="CTD" id="8235365"/>
<evidence type="ECO:0000256" key="7">
    <source>
        <dbReference type="ARBA" id="ARBA00080986"/>
    </source>
</evidence>
<dbReference type="STRING" id="121224.E0VKB0"/>
<dbReference type="VEuPathDB" id="VectorBase:PHUM259630"/>
<dbReference type="Gene3D" id="3.40.50.10300">
    <property type="entry name" value="CoaB-like"/>
    <property type="match status" value="1"/>
</dbReference>
<gene>
    <name evidence="10" type="primary">8235365</name>
    <name evidence="9" type="ORF">Phum_PHUM259630</name>
</gene>
<dbReference type="SUPFAM" id="SSF102645">
    <property type="entry name" value="CoaB-like"/>
    <property type="match status" value="1"/>
</dbReference>
<keyword evidence="9" id="KW-0436">Ligase</keyword>
<dbReference type="GeneID" id="8235365"/>
<dbReference type="OrthoDB" id="70224at2759"/>
<dbReference type="GO" id="GO:0004632">
    <property type="term" value="F:phosphopantothenate--cysteine ligase activity"/>
    <property type="evidence" value="ECO:0007669"/>
    <property type="project" value="UniProtKB-ARBA"/>
</dbReference>
<evidence type="ECO:0000256" key="4">
    <source>
        <dbReference type="ARBA" id="ARBA00060296"/>
    </source>
</evidence>
<dbReference type="InterPro" id="IPR007085">
    <property type="entry name" value="DNA/pantothenate-metab_flavo_C"/>
</dbReference>
<sequence length="316" mass="35901">MSSNWEEFYSKAPKPSNYGEQVTIINKFVSHHRANHRKIVLVTSGGTTVPLEHNAVRFIDNFSAGSRGSASAECFLDHGYVVIFLFRFKSLEPFMRHFTGCSFLDLLEIKNSSNNSKAVQVKENKISEVLPVLEKYCKVKSCSEILSISFTTLSDYLWLLRTCCESLSTCGKNALLYLAAAVSDFYIPDENMPIHKIQSNNGPLNLTFQLVPKVLKPLVSSWVPEAYTVSFKLETDETLLIVKARESLKKYNHHLVIANILNTRKNKVTVVTRYSNYEITLTKDEISKGVEIESKIVPDVVNKHEEYITQKKNKHN</sequence>
<dbReference type="eggNOG" id="KOG2728">
    <property type="taxonomic scope" value="Eukaryota"/>
</dbReference>
<evidence type="ECO:0000259" key="8">
    <source>
        <dbReference type="Pfam" id="PF04127"/>
    </source>
</evidence>
<evidence type="ECO:0000256" key="3">
    <source>
        <dbReference type="ARBA" id="ARBA00052332"/>
    </source>
</evidence>
<keyword evidence="11" id="KW-1185">Reference proteome</keyword>
<comment type="similarity">
    <text evidence="1">Belongs to the PPC synthetase family.</text>
</comment>
<name>E0VKB0_PEDHC</name>
<evidence type="ECO:0000313" key="10">
    <source>
        <dbReference type="EnsemblMetazoa" id="PHUM259630-PA"/>
    </source>
</evidence>
<dbReference type="PANTHER" id="PTHR12290">
    <property type="entry name" value="CORNICHON-RELATED"/>
    <property type="match status" value="1"/>
</dbReference>
<dbReference type="OMA" id="LERYQHH"/>
<accession>E0VKB0</accession>
<comment type="function">
    <text evidence="4">Catalyzes the second step in the biosynthesis of coenzyme A from vitamin B5, where cysteine is conjugated to 4'-phosphopantothenate to form 4-phosphopantothenoylcysteine. Has a preference for ATP over CTP as a cosubstrate.</text>
</comment>
<reference evidence="9" key="2">
    <citation type="submission" date="2007-04" db="EMBL/GenBank/DDBJ databases">
        <title>The genome of the human body louse.</title>
        <authorList>
            <consortium name="The Human Body Louse Genome Consortium"/>
            <person name="Kirkness E."/>
            <person name="Walenz B."/>
            <person name="Hass B."/>
            <person name="Bruggner R."/>
            <person name="Strausberg R."/>
        </authorList>
    </citation>
    <scope>NUCLEOTIDE SEQUENCE</scope>
    <source>
        <strain evidence="9">USDA</strain>
    </source>
</reference>
<dbReference type="EMBL" id="AAZO01003005">
    <property type="status" value="NOT_ANNOTATED_CDS"/>
    <property type="molecule type" value="Genomic_DNA"/>
</dbReference>
<feature type="domain" description="DNA/pantothenate metabolism flavoprotein C-terminal" evidence="8">
    <location>
        <begin position="38"/>
        <end position="85"/>
    </location>
</feature>
<dbReference type="FunFam" id="3.40.50.10300:FF:000002">
    <property type="entry name" value="Phosphopantothenate--cysteine ligase 2"/>
    <property type="match status" value="1"/>
</dbReference>
<proteinExistence type="inferred from homology"/>
<dbReference type="HOGENOM" id="CLU_042326_2_0_1"/>
<dbReference type="Proteomes" id="UP000009046">
    <property type="component" value="Unassembled WGS sequence"/>
</dbReference>
<evidence type="ECO:0000256" key="2">
    <source>
        <dbReference type="ARBA" id="ARBA00051127"/>
    </source>
</evidence>
<evidence type="ECO:0000256" key="5">
    <source>
        <dbReference type="ARBA" id="ARBA00066585"/>
    </source>
</evidence>
<organism>
    <name type="scientific">Pediculus humanus subsp. corporis</name>
    <name type="common">Body louse</name>
    <dbReference type="NCBI Taxonomy" id="121224"/>
    <lineage>
        <taxon>Eukaryota</taxon>
        <taxon>Metazoa</taxon>
        <taxon>Ecdysozoa</taxon>
        <taxon>Arthropoda</taxon>
        <taxon>Hexapoda</taxon>
        <taxon>Insecta</taxon>
        <taxon>Pterygota</taxon>
        <taxon>Neoptera</taxon>
        <taxon>Paraneoptera</taxon>
        <taxon>Psocodea</taxon>
        <taxon>Troctomorpha</taxon>
        <taxon>Phthiraptera</taxon>
        <taxon>Anoplura</taxon>
        <taxon>Pediculidae</taxon>
        <taxon>Pediculus</taxon>
    </lineage>
</organism>
<dbReference type="FunCoup" id="E0VKB0">
    <property type="interactions" value="2161"/>
</dbReference>
<evidence type="ECO:0000256" key="1">
    <source>
        <dbReference type="ARBA" id="ARBA00005703"/>
    </source>
</evidence>
<dbReference type="InParanoid" id="E0VKB0"/>
<comment type="catalytic activity">
    <reaction evidence="2">
        <text>(R)-4'-phosphopantothenate + L-cysteine + ATP = N-[(R)-4-phosphopantothenoyl]-L-cysteine + AMP + diphosphate + H(+)</text>
        <dbReference type="Rhea" id="RHEA:25156"/>
        <dbReference type="ChEBI" id="CHEBI:10986"/>
        <dbReference type="ChEBI" id="CHEBI:15378"/>
        <dbReference type="ChEBI" id="CHEBI:30616"/>
        <dbReference type="ChEBI" id="CHEBI:33019"/>
        <dbReference type="ChEBI" id="CHEBI:35235"/>
        <dbReference type="ChEBI" id="CHEBI:59458"/>
        <dbReference type="ChEBI" id="CHEBI:456215"/>
        <dbReference type="EC" id="6.3.2.51"/>
    </reaction>
    <physiologicalReaction direction="left-to-right" evidence="2">
        <dbReference type="Rhea" id="RHEA:25157"/>
    </physiologicalReaction>
</comment>
<reference evidence="9" key="1">
    <citation type="submission" date="2007-04" db="EMBL/GenBank/DDBJ databases">
        <title>Annotation of Pediculus humanus corporis strain USDA.</title>
        <authorList>
            <person name="Kirkness E."/>
            <person name="Hannick L."/>
            <person name="Hass B."/>
            <person name="Bruggner R."/>
            <person name="Lawson D."/>
            <person name="Bidwell S."/>
            <person name="Joardar V."/>
            <person name="Caler E."/>
            <person name="Walenz B."/>
            <person name="Inman J."/>
            <person name="Schobel S."/>
            <person name="Galinsky K."/>
            <person name="Amedeo P."/>
            <person name="Strausberg R."/>
        </authorList>
    </citation>
    <scope>NUCLEOTIDE SEQUENCE</scope>
    <source>
        <strain evidence="9">USDA</strain>
    </source>
</reference>
<dbReference type="KEGG" id="phu:Phum_PHUM259630"/>
<dbReference type="EnsemblMetazoa" id="PHUM259630-RA">
    <property type="protein sequence ID" value="PHUM259630-PA"/>
    <property type="gene ID" value="PHUM259630"/>
</dbReference>
<reference evidence="10" key="3">
    <citation type="submission" date="2020-05" db="UniProtKB">
        <authorList>
            <consortium name="EnsemblMetazoa"/>
        </authorList>
    </citation>
    <scope>IDENTIFICATION</scope>
    <source>
        <strain evidence="10">USDA</strain>
    </source>
</reference>
<dbReference type="GO" id="GO:0015937">
    <property type="term" value="P:coenzyme A biosynthetic process"/>
    <property type="evidence" value="ECO:0007669"/>
    <property type="project" value="UniProtKB-ARBA"/>
</dbReference>
<evidence type="ECO:0000256" key="6">
    <source>
        <dbReference type="ARBA" id="ARBA00068949"/>
    </source>
</evidence>